<evidence type="ECO:0000313" key="1">
    <source>
        <dbReference type="EMBL" id="VUS54540.1"/>
    </source>
</evidence>
<evidence type="ECO:0000313" key="2">
    <source>
        <dbReference type="Proteomes" id="UP000317374"/>
    </source>
</evidence>
<dbReference type="InterPro" id="IPR038146">
    <property type="entry name" value="933W_put_Xis_sf"/>
</dbReference>
<protein>
    <recommendedName>
        <fullName evidence="3">Excisionase</fullName>
    </recommendedName>
</protein>
<dbReference type="Pfam" id="PF06806">
    <property type="entry name" value="DUF1233"/>
    <property type="match status" value="1"/>
</dbReference>
<accession>A0A564JA00</accession>
<dbReference type="RefSeq" id="WP_142513149.1">
    <property type="nucleotide sequence ID" value="NZ_CABGGW010000013.1"/>
</dbReference>
<dbReference type="AlphaFoldDB" id="A0A564JA00"/>
<gene>
    <name evidence="1" type="ORF">SB6422_05410</name>
</gene>
<organism evidence="1 2">
    <name type="scientific">Klebsiella huaxiensis</name>
    <dbReference type="NCBI Taxonomy" id="2153354"/>
    <lineage>
        <taxon>Bacteria</taxon>
        <taxon>Pseudomonadati</taxon>
        <taxon>Pseudomonadota</taxon>
        <taxon>Gammaproteobacteria</taxon>
        <taxon>Enterobacterales</taxon>
        <taxon>Enterobacteriaceae</taxon>
        <taxon>Klebsiella/Raoultella group</taxon>
        <taxon>Klebsiella</taxon>
    </lineage>
</organism>
<proteinExistence type="predicted"/>
<sequence>MQTIIQIEPNEWVSEDLLMAVTGMKRGTITRARKSSWLLGREYKHVSPEGEPKPTSECMYNRKAVDAWIAALKQPLSDRAV</sequence>
<reference evidence="1 2" key="1">
    <citation type="submission" date="2019-07" db="EMBL/GenBank/DDBJ databases">
        <authorList>
            <person name="Brisse S."/>
            <person name="Rodrigues C."/>
            <person name="Thorpe H."/>
        </authorList>
    </citation>
    <scope>NUCLEOTIDE SEQUENCE [LARGE SCALE GENOMIC DNA]</scope>
    <source>
        <strain evidence="1">SB6422</strain>
    </source>
</reference>
<dbReference type="Gene3D" id="1.10.1660.60">
    <property type="entry name" value="Putative excisionased domain DUF1233"/>
    <property type="match status" value="1"/>
</dbReference>
<dbReference type="OrthoDB" id="6455850at2"/>
<name>A0A564JA00_9ENTR</name>
<dbReference type="Proteomes" id="UP000317374">
    <property type="component" value="Unassembled WGS sequence"/>
</dbReference>
<dbReference type="EMBL" id="CABGGW010000013">
    <property type="protein sequence ID" value="VUS54540.1"/>
    <property type="molecule type" value="Genomic_DNA"/>
</dbReference>
<dbReference type="InterPro" id="IPR009634">
    <property type="entry name" value="Put_exci"/>
</dbReference>
<evidence type="ECO:0008006" key="3">
    <source>
        <dbReference type="Google" id="ProtNLM"/>
    </source>
</evidence>